<keyword evidence="2" id="KW-1185">Reference proteome</keyword>
<proteinExistence type="predicted"/>
<comment type="caution">
    <text evidence="1">The sequence shown here is derived from an EMBL/GenBank/DDBJ whole genome shotgun (WGS) entry which is preliminary data.</text>
</comment>
<protein>
    <submittedName>
        <fullName evidence="1">Uncharacterized protein</fullName>
    </submittedName>
</protein>
<name>A0AAV4NR25_CAEEX</name>
<sequence length="95" mass="10900">MFAIQSARLNRVEKGVENNTNSVGDHAGRLRRLICQTLVGNNVFYLAHFRNEKYQGTHFDPKNECFHLERANYDGFDGQSFVVGWTSRASNSNEF</sequence>
<gene>
    <name evidence="1" type="ORF">CEXT_513761</name>
</gene>
<evidence type="ECO:0000313" key="1">
    <source>
        <dbReference type="EMBL" id="GIX86884.1"/>
    </source>
</evidence>
<accession>A0AAV4NR25</accession>
<dbReference type="AlphaFoldDB" id="A0AAV4NR25"/>
<organism evidence="1 2">
    <name type="scientific">Caerostris extrusa</name>
    <name type="common">Bark spider</name>
    <name type="synonym">Caerostris bankana</name>
    <dbReference type="NCBI Taxonomy" id="172846"/>
    <lineage>
        <taxon>Eukaryota</taxon>
        <taxon>Metazoa</taxon>
        <taxon>Ecdysozoa</taxon>
        <taxon>Arthropoda</taxon>
        <taxon>Chelicerata</taxon>
        <taxon>Arachnida</taxon>
        <taxon>Araneae</taxon>
        <taxon>Araneomorphae</taxon>
        <taxon>Entelegynae</taxon>
        <taxon>Araneoidea</taxon>
        <taxon>Araneidae</taxon>
        <taxon>Caerostris</taxon>
    </lineage>
</organism>
<dbReference type="EMBL" id="BPLR01003625">
    <property type="protein sequence ID" value="GIX86884.1"/>
    <property type="molecule type" value="Genomic_DNA"/>
</dbReference>
<dbReference type="Proteomes" id="UP001054945">
    <property type="component" value="Unassembled WGS sequence"/>
</dbReference>
<evidence type="ECO:0000313" key="2">
    <source>
        <dbReference type="Proteomes" id="UP001054945"/>
    </source>
</evidence>
<reference evidence="1 2" key="1">
    <citation type="submission" date="2021-06" db="EMBL/GenBank/DDBJ databases">
        <title>Caerostris extrusa draft genome.</title>
        <authorList>
            <person name="Kono N."/>
            <person name="Arakawa K."/>
        </authorList>
    </citation>
    <scope>NUCLEOTIDE SEQUENCE [LARGE SCALE GENOMIC DNA]</scope>
</reference>